<evidence type="ECO:0000256" key="5">
    <source>
        <dbReference type="SAM" id="MobiDB-lite"/>
    </source>
</evidence>
<dbReference type="Pfam" id="PF04851">
    <property type="entry name" value="ResIII"/>
    <property type="match status" value="1"/>
</dbReference>
<evidence type="ECO:0000256" key="4">
    <source>
        <dbReference type="ARBA" id="ARBA00022840"/>
    </source>
</evidence>
<evidence type="ECO:0000256" key="2">
    <source>
        <dbReference type="ARBA" id="ARBA00022801"/>
    </source>
</evidence>
<dbReference type="GO" id="GO:0005524">
    <property type="term" value="F:ATP binding"/>
    <property type="evidence" value="ECO:0007669"/>
    <property type="project" value="UniProtKB-KW"/>
</dbReference>
<dbReference type="GO" id="GO:0043138">
    <property type="term" value="F:3'-5' DNA helicase activity"/>
    <property type="evidence" value="ECO:0007669"/>
    <property type="project" value="TreeGrafter"/>
</dbReference>
<keyword evidence="3" id="KW-0347">Helicase</keyword>
<dbReference type="GO" id="GO:0005829">
    <property type="term" value="C:cytosol"/>
    <property type="evidence" value="ECO:0007669"/>
    <property type="project" value="TreeGrafter"/>
</dbReference>
<dbReference type="InterPro" id="IPR000212">
    <property type="entry name" value="DNA_helicase_UvrD/REP"/>
</dbReference>
<keyword evidence="4" id="KW-0067">ATP-binding</keyword>
<evidence type="ECO:0000259" key="7">
    <source>
        <dbReference type="Pfam" id="PF08378"/>
    </source>
</evidence>
<dbReference type="Proteomes" id="UP000632125">
    <property type="component" value="Unassembled WGS sequence"/>
</dbReference>
<dbReference type="Pfam" id="PF08378">
    <property type="entry name" value="NERD"/>
    <property type="match status" value="1"/>
</dbReference>
<dbReference type="InterPro" id="IPR027417">
    <property type="entry name" value="P-loop_NTPase"/>
</dbReference>
<keyword evidence="10" id="KW-1185">Reference proteome</keyword>
<dbReference type="Gene3D" id="3.40.50.300">
    <property type="entry name" value="P-loop containing nucleotide triphosphate hydrolases"/>
    <property type="match status" value="2"/>
</dbReference>
<dbReference type="AlphaFoldDB" id="A0A927CTZ4"/>
<reference evidence="9" key="1">
    <citation type="submission" date="2020-09" db="EMBL/GenBank/DDBJ databases">
        <title>A novel bacterium of genus Paenibacillus, isolated from South China Sea.</title>
        <authorList>
            <person name="Huang H."/>
            <person name="Mo K."/>
            <person name="Hu Y."/>
        </authorList>
    </citation>
    <scope>NUCLEOTIDE SEQUENCE</scope>
    <source>
        <strain evidence="9">IB182493</strain>
    </source>
</reference>
<name>A0A927CTZ4_9BACL</name>
<dbReference type="SUPFAM" id="SSF52540">
    <property type="entry name" value="P-loop containing nucleoside triphosphate hydrolases"/>
    <property type="match status" value="1"/>
</dbReference>
<dbReference type="InterPro" id="IPR011528">
    <property type="entry name" value="NERD"/>
</dbReference>
<comment type="caution">
    <text evidence="9">The sequence shown here is derived from an EMBL/GenBank/DDBJ whole genome shotgun (WGS) entry which is preliminary data.</text>
</comment>
<dbReference type="InterPro" id="IPR006935">
    <property type="entry name" value="Helicase/UvrB_N"/>
</dbReference>
<dbReference type="PANTHER" id="PTHR11070">
    <property type="entry name" value="UVRD / RECB / PCRA DNA HELICASE FAMILY MEMBER"/>
    <property type="match status" value="1"/>
</dbReference>
<dbReference type="GO" id="GO:0016787">
    <property type="term" value="F:hydrolase activity"/>
    <property type="evidence" value="ECO:0007669"/>
    <property type="project" value="UniProtKB-KW"/>
</dbReference>
<gene>
    <name evidence="9" type="ORF">IDH41_24925</name>
</gene>
<dbReference type="InterPro" id="IPR014017">
    <property type="entry name" value="DNA_helicase_UvrD-like_C"/>
</dbReference>
<feature type="domain" description="UvrD-like helicase C-terminal" evidence="8">
    <location>
        <begin position="547"/>
        <end position="615"/>
    </location>
</feature>
<dbReference type="GO" id="GO:0000725">
    <property type="term" value="P:recombinational repair"/>
    <property type="evidence" value="ECO:0007669"/>
    <property type="project" value="TreeGrafter"/>
</dbReference>
<dbReference type="RefSeq" id="WP_190865982.1">
    <property type="nucleotide sequence ID" value="NZ_JACXIY010000037.1"/>
</dbReference>
<keyword evidence="2" id="KW-0378">Hydrolase</keyword>
<dbReference type="Pfam" id="PF13361">
    <property type="entry name" value="UvrD_C"/>
    <property type="match status" value="2"/>
</dbReference>
<sequence length="648" mass="73974">MAYMVPEVLRTGATAGERLLFRSLKEHLPSDYAVYFEPEIEGCRPAFVVIGPDLGMVVLEVTEYTRSALVEADRGEWQVYTASGQLETVPNPYLRARDTARQVAAGLEKDDGLTEPDVNRKGKQLLFQLGFGTVFTRMRRNDFIENGLYEVIAEPFVLCRDEIDREDGGFSADALIEKIHGMFTEWKRNRSILSKEQLWAIRNHLTPAAKLGSEFRPPESAREQYVLSLHQPQAMDVTQENIAKQLGDRHRLIRGVTGSGKTLVLASRAKMLASFYPDWKILVICNSVALSQSLKQMIGRMMDEPEDLLDWIRLAEQREGRPDKPYIEVFNFHEWLKKALGAKDTDVLTLIAKLEKKEAILPMYEAILIDEGQDFQPEWLRLLTHLLNPATQNLLLVEDKTQSFFKRKSSLLKATGLDFRGRSRFLSVNYRNTSQIAKFAWDFYQRYSLLRGGVQYGSAKGVDIIPPQSARRAGPEPAVIRCGSFKEEVRAAADRIRELHVGHKIPYAEMAILYRVKDNYHSSYIDAIRRELKGRELPYRWLAENDDDEREEAAPAGDAVNVASIDSVKGLDFQAVFIVNAENMPFSLEMAEEREVSLFYVAMTRALEWLFVSYSGDSKFTPYLDEVRNRAQERESDPERKQPVKLLG</sequence>
<proteinExistence type="predicted"/>
<organism evidence="9 10">
    <name type="scientific">Paenibacillus arenilitoris</name>
    <dbReference type="NCBI Taxonomy" id="2772299"/>
    <lineage>
        <taxon>Bacteria</taxon>
        <taxon>Bacillati</taxon>
        <taxon>Bacillota</taxon>
        <taxon>Bacilli</taxon>
        <taxon>Bacillales</taxon>
        <taxon>Paenibacillaceae</taxon>
        <taxon>Paenibacillus</taxon>
    </lineage>
</organism>
<evidence type="ECO:0000259" key="6">
    <source>
        <dbReference type="Pfam" id="PF04851"/>
    </source>
</evidence>
<feature type="region of interest" description="Disordered" evidence="5">
    <location>
        <begin position="629"/>
        <end position="648"/>
    </location>
</feature>
<evidence type="ECO:0000313" key="9">
    <source>
        <dbReference type="EMBL" id="MBD2871826.1"/>
    </source>
</evidence>
<dbReference type="PANTHER" id="PTHR11070:SF45">
    <property type="entry name" value="DNA 3'-5' HELICASE"/>
    <property type="match status" value="1"/>
</dbReference>
<protein>
    <submittedName>
        <fullName evidence="9">AAA family ATPase</fullName>
    </submittedName>
</protein>
<evidence type="ECO:0000256" key="1">
    <source>
        <dbReference type="ARBA" id="ARBA00022741"/>
    </source>
</evidence>
<feature type="domain" description="UvrD-like helicase C-terminal" evidence="8">
    <location>
        <begin position="426"/>
        <end position="542"/>
    </location>
</feature>
<dbReference type="EMBL" id="JACXIY010000037">
    <property type="protein sequence ID" value="MBD2871826.1"/>
    <property type="molecule type" value="Genomic_DNA"/>
</dbReference>
<feature type="compositionally biased region" description="Basic and acidic residues" evidence="5">
    <location>
        <begin position="629"/>
        <end position="642"/>
    </location>
</feature>
<evidence type="ECO:0000313" key="10">
    <source>
        <dbReference type="Proteomes" id="UP000632125"/>
    </source>
</evidence>
<dbReference type="GO" id="GO:0003677">
    <property type="term" value="F:DNA binding"/>
    <property type="evidence" value="ECO:0007669"/>
    <property type="project" value="InterPro"/>
</dbReference>
<feature type="domain" description="Helicase/UvrB N-terminal" evidence="6">
    <location>
        <begin position="227"/>
        <end position="371"/>
    </location>
</feature>
<evidence type="ECO:0000259" key="8">
    <source>
        <dbReference type="Pfam" id="PF13361"/>
    </source>
</evidence>
<evidence type="ECO:0000256" key="3">
    <source>
        <dbReference type="ARBA" id="ARBA00022806"/>
    </source>
</evidence>
<keyword evidence="1" id="KW-0547">Nucleotide-binding</keyword>
<accession>A0A927CTZ4</accession>
<feature type="domain" description="NERD" evidence="7">
    <location>
        <begin position="15"/>
        <end position="107"/>
    </location>
</feature>